<evidence type="ECO:0000256" key="1">
    <source>
        <dbReference type="PROSITE-ProRule" id="PRU10141"/>
    </source>
</evidence>
<keyword evidence="1" id="KW-0067">ATP-binding</keyword>
<dbReference type="Gene3D" id="3.30.200.20">
    <property type="entry name" value="Phosphorylase Kinase, domain 1"/>
    <property type="match status" value="1"/>
</dbReference>
<dbReference type="PANTHER" id="PTHR44167:SF24">
    <property type="entry name" value="SERINE_THREONINE-PROTEIN KINASE CHK2"/>
    <property type="match status" value="1"/>
</dbReference>
<accession>A0AAD7BDU2</accession>
<feature type="binding site" evidence="1">
    <location>
        <position position="334"/>
    </location>
    <ligand>
        <name>ATP</name>
        <dbReference type="ChEBI" id="CHEBI:30616"/>
    </ligand>
</feature>
<dbReference type="Proteomes" id="UP001221142">
    <property type="component" value="Unassembled WGS sequence"/>
</dbReference>
<feature type="compositionally biased region" description="Basic and acidic residues" evidence="2">
    <location>
        <begin position="234"/>
        <end position="244"/>
    </location>
</feature>
<dbReference type="GO" id="GO:0004674">
    <property type="term" value="F:protein serine/threonine kinase activity"/>
    <property type="evidence" value="ECO:0007669"/>
    <property type="project" value="TreeGrafter"/>
</dbReference>
<dbReference type="SUPFAM" id="SSF56112">
    <property type="entry name" value="Protein kinase-like (PK-like)"/>
    <property type="match status" value="2"/>
</dbReference>
<evidence type="ECO:0000313" key="5">
    <source>
        <dbReference type="Proteomes" id="UP001221142"/>
    </source>
</evidence>
<dbReference type="InterPro" id="IPR017441">
    <property type="entry name" value="Protein_kinase_ATP_BS"/>
</dbReference>
<dbReference type="Pfam" id="PF00069">
    <property type="entry name" value="Pkinase"/>
    <property type="match status" value="1"/>
</dbReference>
<proteinExistence type="predicted"/>
<dbReference type="PANTHER" id="PTHR44167">
    <property type="entry name" value="OVARIAN-SPECIFIC SERINE/THREONINE-PROTEIN KINASE LOK-RELATED"/>
    <property type="match status" value="1"/>
</dbReference>
<dbReference type="PROSITE" id="PS00107">
    <property type="entry name" value="PROTEIN_KINASE_ATP"/>
    <property type="match status" value="1"/>
</dbReference>
<dbReference type="GO" id="GO:0044773">
    <property type="term" value="P:mitotic DNA damage checkpoint signaling"/>
    <property type="evidence" value="ECO:0007669"/>
    <property type="project" value="TreeGrafter"/>
</dbReference>
<evidence type="ECO:0000256" key="2">
    <source>
        <dbReference type="SAM" id="MobiDB-lite"/>
    </source>
</evidence>
<dbReference type="InterPro" id="IPR000719">
    <property type="entry name" value="Prot_kinase_dom"/>
</dbReference>
<reference evidence="4" key="1">
    <citation type="submission" date="2023-03" db="EMBL/GenBank/DDBJ databases">
        <title>Massive genome expansion in bonnet fungi (Mycena s.s.) driven by repeated elements and novel gene families across ecological guilds.</title>
        <authorList>
            <consortium name="Lawrence Berkeley National Laboratory"/>
            <person name="Harder C.B."/>
            <person name="Miyauchi S."/>
            <person name="Viragh M."/>
            <person name="Kuo A."/>
            <person name="Thoen E."/>
            <person name="Andreopoulos B."/>
            <person name="Lu D."/>
            <person name="Skrede I."/>
            <person name="Drula E."/>
            <person name="Henrissat B."/>
            <person name="Morin E."/>
            <person name="Kohler A."/>
            <person name="Barry K."/>
            <person name="LaButti K."/>
            <person name="Morin E."/>
            <person name="Salamov A."/>
            <person name="Lipzen A."/>
            <person name="Mereny Z."/>
            <person name="Hegedus B."/>
            <person name="Baldrian P."/>
            <person name="Stursova M."/>
            <person name="Weitz H."/>
            <person name="Taylor A."/>
            <person name="Grigoriev I.V."/>
            <person name="Nagy L.G."/>
            <person name="Martin F."/>
            <person name="Kauserud H."/>
        </authorList>
    </citation>
    <scope>NUCLEOTIDE SEQUENCE</scope>
    <source>
        <strain evidence="4">9284</strain>
    </source>
</reference>
<dbReference type="GO" id="GO:0005524">
    <property type="term" value="F:ATP binding"/>
    <property type="evidence" value="ECO:0007669"/>
    <property type="project" value="UniProtKB-UniRule"/>
</dbReference>
<keyword evidence="1" id="KW-0547">Nucleotide-binding</keyword>
<gene>
    <name evidence="4" type="ORF">FB45DRAFT_1096730</name>
</gene>
<comment type="caution">
    <text evidence="4">The sequence shown here is derived from an EMBL/GenBank/DDBJ whole genome shotgun (WGS) entry which is preliminary data.</text>
</comment>
<protein>
    <submittedName>
        <fullName evidence="4">Kinase-like domain-containing protein</fullName>
    </submittedName>
</protein>
<dbReference type="InterPro" id="IPR011009">
    <property type="entry name" value="Kinase-like_dom_sf"/>
</dbReference>
<keyword evidence="4" id="KW-0808">Transferase</keyword>
<feature type="region of interest" description="Disordered" evidence="2">
    <location>
        <begin position="232"/>
        <end position="260"/>
    </location>
</feature>
<dbReference type="GO" id="GO:0005634">
    <property type="term" value="C:nucleus"/>
    <property type="evidence" value="ECO:0007669"/>
    <property type="project" value="TreeGrafter"/>
</dbReference>
<feature type="compositionally biased region" description="Polar residues" evidence="2">
    <location>
        <begin position="247"/>
        <end position="260"/>
    </location>
</feature>
<dbReference type="Gene3D" id="1.10.510.10">
    <property type="entry name" value="Transferase(Phosphotransferase) domain 1"/>
    <property type="match status" value="2"/>
</dbReference>
<dbReference type="AlphaFoldDB" id="A0AAD7BDU2"/>
<evidence type="ECO:0000259" key="3">
    <source>
        <dbReference type="PROSITE" id="PS50011"/>
    </source>
</evidence>
<evidence type="ECO:0000313" key="4">
    <source>
        <dbReference type="EMBL" id="KAJ7618402.1"/>
    </source>
</evidence>
<name>A0AAD7BDU2_9AGAR</name>
<feature type="domain" description="Protein kinase" evidence="3">
    <location>
        <begin position="299"/>
        <end position="622"/>
    </location>
</feature>
<keyword evidence="4" id="KW-0418">Kinase</keyword>
<dbReference type="SMART" id="SM00220">
    <property type="entry name" value="S_TKc"/>
    <property type="match status" value="1"/>
</dbReference>
<organism evidence="4 5">
    <name type="scientific">Roridomyces roridus</name>
    <dbReference type="NCBI Taxonomy" id="1738132"/>
    <lineage>
        <taxon>Eukaryota</taxon>
        <taxon>Fungi</taxon>
        <taxon>Dikarya</taxon>
        <taxon>Basidiomycota</taxon>
        <taxon>Agaricomycotina</taxon>
        <taxon>Agaricomycetes</taxon>
        <taxon>Agaricomycetidae</taxon>
        <taxon>Agaricales</taxon>
        <taxon>Marasmiineae</taxon>
        <taxon>Mycenaceae</taxon>
        <taxon>Roridomyces</taxon>
    </lineage>
</organism>
<sequence length="628" mass="70878">MTTEASFTVKIIDFGRSFRPGIHQVPDPKQGPPVHKPPECNLSTMIARHDAPAQKHEATSPPRDSDLAWSTQGDIWVLGCTLFTIMVRCRFDLFERSGEAALFQHITEYMGPIPDRYRLLLEETANSSLAVPWDSKNCAEALDFDPALSEHSAIQENWVDLEEEVLDARRYWRTRSEIVTAGVHVDEEEDRKRVRVCLMVIRQMVGWFPEGRITASDAAALLANTVISNSKPCESPRLDDRREPQINGDTVSSSSLEDQNSEYLWELPSPPKEIEPLSRYHPGGLHPVHLTERYNDGRYCILNKLGFGSSSHVWLAHDTTTEQPLSQSRPLALKFIEAKAGDRTLEIEIHKYLTDLTVEAGPNGTHNVVVSDAVAFIPDLCKYKILEDLDETAIVRQIFQGVSFLHAHGVVHRDLHCGNIAIEIPLFRTAGLRELARYDFPNIFPCILSEAVEHSPSLPKYLVQSNPALSAHPRFYKDQPPLVVKLVDFGCAFRPGIDAFPTRGPRRALTAPECLVSEISPPEKVWTFESDIWTLGGTLVEIYSRLYTSEDDSEISANWRTLETSLVAARAPRTPLSAEDELHRVEQDTEDVRRFLSLIKQMLRWEPGNRIKAHDALNSAFFISSRNH</sequence>
<dbReference type="EMBL" id="JARKIF010000019">
    <property type="protein sequence ID" value="KAJ7618402.1"/>
    <property type="molecule type" value="Genomic_DNA"/>
</dbReference>
<dbReference type="PROSITE" id="PS50011">
    <property type="entry name" value="PROTEIN_KINASE_DOM"/>
    <property type="match status" value="1"/>
</dbReference>
<keyword evidence="5" id="KW-1185">Reference proteome</keyword>